<keyword evidence="1" id="KW-1133">Transmembrane helix</keyword>
<evidence type="ECO:0000256" key="1">
    <source>
        <dbReference type="SAM" id="Phobius"/>
    </source>
</evidence>
<dbReference type="Proteomes" id="UP000241964">
    <property type="component" value="Unassembled WGS sequence"/>
</dbReference>
<keyword evidence="1" id="KW-0812">Transmembrane</keyword>
<dbReference type="EMBL" id="PYAS01000029">
    <property type="protein sequence ID" value="PSL18797.1"/>
    <property type="molecule type" value="Genomic_DNA"/>
</dbReference>
<protein>
    <recommendedName>
        <fullName evidence="4">DUF3592 domain-containing protein</fullName>
    </recommendedName>
</protein>
<sequence length="148" mass="16731">MNEEIIKEDNAYGWMGFALPGLLGVVIILTTYMMYLDARWKDEMSARAPVVCMKIQYGTRGAGTVKNPDEIYAEYKGKTYHFAMGRKYYRSLLGVDTIAVYYDEASDRAILPTSGEVRHFAPLYIWIGAIGALLTAGSIWQLVKTTRR</sequence>
<dbReference type="RefSeq" id="WP_106599663.1">
    <property type="nucleotide sequence ID" value="NZ_PYAS01000029.1"/>
</dbReference>
<reference evidence="2 3" key="1">
    <citation type="submission" date="2018-03" db="EMBL/GenBank/DDBJ databases">
        <title>Genomic Encyclopedia of Archaeal and Bacterial Type Strains, Phase II (KMG-II): from individual species to whole genera.</title>
        <authorList>
            <person name="Goeker M."/>
        </authorList>
    </citation>
    <scope>NUCLEOTIDE SEQUENCE [LARGE SCALE GENOMIC DNA]</scope>
    <source>
        <strain evidence="2 3">DSM 29057</strain>
    </source>
</reference>
<accession>A0A2P8FAP1</accession>
<feature type="transmembrane region" description="Helical" evidence="1">
    <location>
        <begin position="123"/>
        <end position="143"/>
    </location>
</feature>
<evidence type="ECO:0008006" key="4">
    <source>
        <dbReference type="Google" id="ProtNLM"/>
    </source>
</evidence>
<evidence type="ECO:0000313" key="3">
    <source>
        <dbReference type="Proteomes" id="UP000241964"/>
    </source>
</evidence>
<evidence type="ECO:0000313" key="2">
    <source>
        <dbReference type="EMBL" id="PSL18797.1"/>
    </source>
</evidence>
<comment type="caution">
    <text evidence="2">The sequence shown here is derived from an EMBL/GenBank/DDBJ whole genome shotgun (WGS) entry which is preliminary data.</text>
</comment>
<proteinExistence type="predicted"/>
<name>A0A2P8FAP1_9BACT</name>
<dbReference type="OrthoDB" id="961060at2"/>
<gene>
    <name evidence="2" type="ORF">CLV60_12926</name>
</gene>
<feature type="transmembrane region" description="Helical" evidence="1">
    <location>
        <begin position="12"/>
        <end position="35"/>
    </location>
</feature>
<organism evidence="2 3">
    <name type="scientific">Dyadobacter jiangsuensis</name>
    <dbReference type="NCBI Taxonomy" id="1591085"/>
    <lineage>
        <taxon>Bacteria</taxon>
        <taxon>Pseudomonadati</taxon>
        <taxon>Bacteroidota</taxon>
        <taxon>Cytophagia</taxon>
        <taxon>Cytophagales</taxon>
        <taxon>Spirosomataceae</taxon>
        <taxon>Dyadobacter</taxon>
    </lineage>
</organism>
<keyword evidence="1" id="KW-0472">Membrane</keyword>
<keyword evidence="3" id="KW-1185">Reference proteome</keyword>
<dbReference type="AlphaFoldDB" id="A0A2P8FAP1"/>